<sequence>MAAVVAAEDGSFDDEITPGAVTSCLLWQAEVSRPRLPAPPVEDPGWSQKALLGYHSEFVILRTPSMEQALTQLRLTLLVNNRQRGTARRGLIVSGPPGAGKSTTLAELGRSFERSERRRRPGAASWMPVAFASIPPLYTPKSLVQVLARFAGIPVHDRMTENTITNAVCHVLCERRTRLVFFDDVHLLNTRTRPGADTSDQVKTLMERVPATFVLAGVDVENSPLLTGPRGAQLAARCKILRTPPLLNGTPGQKAVWRALLGDVEGALRLPRHRPGTLIRHADYIHLLTGGVMASLSLLIREAAIRSIVDGSYAITKKLLSQVVLDIQATNAARATRKRRPGS</sequence>
<dbReference type="Gene3D" id="3.40.50.300">
    <property type="entry name" value="P-loop containing nucleotide triphosphate hydrolases"/>
    <property type="match status" value="1"/>
</dbReference>
<evidence type="ECO:0000313" key="2">
    <source>
        <dbReference type="EMBL" id="AMW08107.1"/>
    </source>
</evidence>
<dbReference type="EMBL" id="CP015098">
    <property type="protein sequence ID" value="AMW08107.1"/>
    <property type="molecule type" value="Genomic_DNA"/>
</dbReference>
<reference evidence="3" key="1">
    <citation type="submission" date="2016-04" db="EMBL/GenBank/DDBJ databases">
        <authorList>
            <person name="Zhang B."/>
        </authorList>
    </citation>
    <scope>NUCLEOTIDE SEQUENCE [LARGE SCALE GENOMIC DNA]</scope>
    <source>
        <strain evidence="3">S10</strain>
    </source>
</reference>
<dbReference type="InterPro" id="IPR027417">
    <property type="entry name" value="P-loop_NTPase"/>
</dbReference>
<name>A0A143BS85_9ACTN</name>
<dbReference type="AlphaFoldDB" id="A0A143BS85"/>
<dbReference type="SMART" id="SM00382">
    <property type="entry name" value="AAA"/>
    <property type="match status" value="1"/>
</dbReference>
<dbReference type="KEGG" id="stsi:A4E84_00190"/>
<feature type="domain" description="AAA+ ATPase" evidence="1">
    <location>
        <begin position="87"/>
        <end position="246"/>
    </location>
</feature>
<keyword evidence="3" id="KW-1185">Reference proteome</keyword>
<dbReference type="SUPFAM" id="SSF52540">
    <property type="entry name" value="P-loop containing nucleoside triphosphate hydrolases"/>
    <property type="match status" value="1"/>
</dbReference>
<dbReference type="STRING" id="1783515.A4E84_00190"/>
<evidence type="ECO:0000313" key="3">
    <source>
        <dbReference type="Proteomes" id="UP000076096"/>
    </source>
</evidence>
<dbReference type="Pfam" id="PF13401">
    <property type="entry name" value="AAA_22"/>
    <property type="match status" value="1"/>
</dbReference>
<dbReference type="InterPro" id="IPR003593">
    <property type="entry name" value="AAA+_ATPase"/>
</dbReference>
<dbReference type="GO" id="GO:0016887">
    <property type="term" value="F:ATP hydrolysis activity"/>
    <property type="evidence" value="ECO:0007669"/>
    <property type="project" value="InterPro"/>
</dbReference>
<dbReference type="RefSeq" id="WP_062924585.1">
    <property type="nucleotide sequence ID" value="NZ_CP015098.1"/>
</dbReference>
<gene>
    <name evidence="2" type="ORF">A4E84_00190</name>
</gene>
<evidence type="ECO:0000259" key="1">
    <source>
        <dbReference type="SMART" id="SM00382"/>
    </source>
</evidence>
<organism evidence="2 3">
    <name type="scientific">Streptomyces qaidamensis</name>
    <dbReference type="NCBI Taxonomy" id="1783515"/>
    <lineage>
        <taxon>Bacteria</taxon>
        <taxon>Bacillati</taxon>
        <taxon>Actinomycetota</taxon>
        <taxon>Actinomycetes</taxon>
        <taxon>Kitasatosporales</taxon>
        <taxon>Streptomycetaceae</taxon>
        <taxon>Streptomyces</taxon>
        <taxon>Streptomyces aurantiacus group</taxon>
    </lineage>
</organism>
<proteinExistence type="predicted"/>
<accession>A0A143BS85</accession>
<dbReference type="Proteomes" id="UP000076096">
    <property type="component" value="Chromosome"/>
</dbReference>
<dbReference type="InterPro" id="IPR049945">
    <property type="entry name" value="AAA_22"/>
</dbReference>
<protein>
    <submittedName>
        <fullName evidence="2">ATP/GTP-binding protein</fullName>
    </submittedName>
</protein>